<evidence type="ECO:0000313" key="1">
    <source>
        <dbReference type="EMBL" id="EDM76512.1"/>
    </source>
</evidence>
<organism evidence="1 2">
    <name type="scientific">Plesiocystis pacifica SIR-1</name>
    <dbReference type="NCBI Taxonomy" id="391625"/>
    <lineage>
        <taxon>Bacteria</taxon>
        <taxon>Pseudomonadati</taxon>
        <taxon>Myxococcota</taxon>
        <taxon>Polyangia</taxon>
        <taxon>Nannocystales</taxon>
        <taxon>Nannocystaceae</taxon>
        <taxon>Plesiocystis</taxon>
    </lineage>
</organism>
<evidence type="ECO:0000313" key="2">
    <source>
        <dbReference type="Proteomes" id="UP000005801"/>
    </source>
</evidence>
<proteinExistence type="predicted"/>
<keyword evidence="2" id="KW-1185">Reference proteome</keyword>
<dbReference type="RefSeq" id="WP_006974304.1">
    <property type="nucleotide sequence ID" value="NZ_ABCS01000063.1"/>
</dbReference>
<sequence length="162" mass="17746">MEVRRESTNFCVARDRALVVVVWGRDVIADDLAQLSEVQREVVGEYEHCVVTSIIRAGLSLAVKEDARKAGERNLAEFEGYTLGSAMVVEAGGLRASFFRSVVTGIQLVTRSAVPQKVFHNIDDSMRWLLAFPGIDPSTAQSVDELTAGAYALAERYGQPLD</sequence>
<dbReference type="EMBL" id="ABCS01000063">
    <property type="protein sequence ID" value="EDM76512.1"/>
    <property type="molecule type" value="Genomic_DNA"/>
</dbReference>
<reference evidence="1 2" key="1">
    <citation type="submission" date="2007-06" db="EMBL/GenBank/DDBJ databases">
        <authorList>
            <person name="Shimkets L."/>
            <person name="Ferriera S."/>
            <person name="Johnson J."/>
            <person name="Kravitz S."/>
            <person name="Beeson K."/>
            <person name="Sutton G."/>
            <person name="Rogers Y.-H."/>
            <person name="Friedman R."/>
            <person name="Frazier M."/>
            <person name="Venter J.C."/>
        </authorList>
    </citation>
    <scope>NUCLEOTIDE SEQUENCE [LARGE SCALE GENOMIC DNA]</scope>
    <source>
        <strain evidence="1 2">SIR-1</strain>
    </source>
</reference>
<name>A6GC63_9BACT</name>
<protein>
    <submittedName>
        <fullName evidence="1">Uncharacterized protein</fullName>
    </submittedName>
</protein>
<gene>
    <name evidence="1" type="ORF">PPSIR1_23194</name>
</gene>
<dbReference type="OrthoDB" id="9847704at2"/>
<accession>A6GC63</accession>
<dbReference type="Proteomes" id="UP000005801">
    <property type="component" value="Unassembled WGS sequence"/>
</dbReference>
<comment type="caution">
    <text evidence="1">The sequence shown here is derived from an EMBL/GenBank/DDBJ whole genome shotgun (WGS) entry which is preliminary data.</text>
</comment>
<dbReference type="AlphaFoldDB" id="A6GC63"/>